<organism evidence="1 2">
    <name type="scientific">Tricholomella constricta</name>
    <dbReference type="NCBI Taxonomy" id="117010"/>
    <lineage>
        <taxon>Eukaryota</taxon>
        <taxon>Fungi</taxon>
        <taxon>Dikarya</taxon>
        <taxon>Basidiomycota</taxon>
        <taxon>Agaricomycotina</taxon>
        <taxon>Agaricomycetes</taxon>
        <taxon>Agaricomycetidae</taxon>
        <taxon>Agaricales</taxon>
        <taxon>Tricholomatineae</taxon>
        <taxon>Lyophyllaceae</taxon>
        <taxon>Tricholomella</taxon>
    </lineage>
</organism>
<dbReference type="Pfam" id="PF14223">
    <property type="entry name" value="Retrotran_gag_2"/>
    <property type="match status" value="1"/>
</dbReference>
<dbReference type="AlphaFoldDB" id="A0A8H5H3Y1"/>
<protein>
    <submittedName>
        <fullName evidence="1">Uncharacterized protein</fullName>
    </submittedName>
</protein>
<proteinExistence type="predicted"/>
<reference evidence="1 2" key="1">
    <citation type="journal article" date="2020" name="ISME J.">
        <title>Uncovering the hidden diversity of litter-decomposition mechanisms in mushroom-forming fungi.</title>
        <authorList>
            <person name="Floudas D."/>
            <person name="Bentzer J."/>
            <person name="Ahren D."/>
            <person name="Johansson T."/>
            <person name="Persson P."/>
            <person name="Tunlid A."/>
        </authorList>
    </citation>
    <scope>NUCLEOTIDE SEQUENCE [LARGE SCALE GENOMIC DNA]</scope>
    <source>
        <strain evidence="1 2">CBS 661.87</strain>
    </source>
</reference>
<gene>
    <name evidence="1" type="ORF">D9615_008684</name>
</gene>
<dbReference type="OrthoDB" id="3000958at2759"/>
<keyword evidence="2" id="KW-1185">Reference proteome</keyword>
<dbReference type="EMBL" id="JAACJP010000028">
    <property type="protein sequence ID" value="KAF5376501.1"/>
    <property type="molecule type" value="Genomic_DNA"/>
</dbReference>
<accession>A0A8H5H3Y1</accession>
<evidence type="ECO:0000313" key="2">
    <source>
        <dbReference type="Proteomes" id="UP000565441"/>
    </source>
</evidence>
<name>A0A8H5H3Y1_9AGAR</name>
<evidence type="ECO:0000313" key="1">
    <source>
        <dbReference type="EMBL" id="KAF5376501.1"/>
    </source>
</evidence>
<dbReference type="Proteomes" id="UP000565441">
    <property type="component" value="Unassembled WGS sequence"/>
</dbReference>
<sequence length="376" mass="40886">MTSPPIDAVTAAEMRRIDNSGACAISPVKIALGYKGHLLTKDDGTYTTWARDFENELVMNGLWEYAFDPPLRPHEIHEPRAFRNWAHNDRLTCAFIATGVASSERQFIPKEGAKSCWLQIRSRHEGSGPVQQVRLLQEALSTKCLLEHPLTKTIDSIFEKIDRAFAVGEVSSDTLKCIACLGSLSDKAFAHARSNISRDIAASTKANPYKSTDICRYLENEQTLINGDKTDASSATAFAAKPQNNRRMELLCTLCLERGRPCKGHTKEWCILEGGGQEGKTLDESRAARHAHYNARRAKNAKTTSTTSKITITPTGGKAYSIEGDAASIAAYVAAQNTSKPEFAGLASDDTPETVLATCNGCTGLGDPCETPDTLS</sequence>
<comment type="caution">
    <text evidence="1">The sequence shown here is derived from an EMBL/GenBank/DDBJ whole genome shotgun (WGS) entry which is preliminary data.</text>
</comment>